<dbReference type="Pfam" id="PF01467">
    <property type="entry name" value="CTP_transf_like"/>
    <property type="match status" value="1"/>
</dbReference>
<dbReference type="Gene3D" id="3.40.50.620">
    <property type="entry name" value="HUPs"/>
    <property type="match status" value="1"/>
</dbReference>
<reference evidence="11 12" key="1">
    <citation type="submission" date="2018-04" db="EMBL/GenBank/DDBJ databases">
        <title>Genomic Encyclopedia of Archaeal and Bacterial Type Strains, Phase II (KMG-II): from individual species to whole genera.</title>
        <authorList>
            <person name="Goeker M."/>
        </authorList>
    </citation>
    <scope>NUCLEOTIDE SEQUENCE [LARGE SCALE GENOMIC DNA]</scope>
    <source>
        <strain evidence="11 12">DSM 29955</strain>
    </source>
</reference>
<dbReference type="EC" id="2.7.7.3" evidence="9"/>
<dbReference type="NCBIfam" id="TIGR00125">
    <property type="entry name" value="cyt_tran_rel"/>
    <property type="match status" value="1"/>
</dbReference>
<dbReference type="OrthoDB" id="9806661at2"/>
<dbReference type="EMBL" id="QBUD01000001">
    <property type="protein sequence ID" value="PUB19161.1"/>
    <property type="molecule type" value="Genomic_DNA"/>
</dbReference>
<comment type="caution">
    <text evidence="11">The sequence shown here is derived from an EMBL/GenBank/DDBJ whole genome shotgun (WGS) entry which is preliminary data.</text>
</comment>
<dbReference type="GO" id="GO:0005524">
    <property type="term" value="F:ATP binding"/>
    <property type="evidence" value="ECO:0007669"/>
    <property type="project" value="UniProtKB-KW"/>
</dbReference>
<proteinExistence type="inferred from homology"/>
<dbReference type="GO" id="GO:0005737">
    <property type="term" value="C:cytoplasm"/>
    <property type="evidence" value="ECO:0007669"/>
    <property type="project" value="UniProtKB-SubCell"/>
</dbReference>
<dbReference type="PANTHER" id="PTHR21342:SF1">
    <property type="entry name" value="PHOSPHOPANTETHEINE ADENYLYLTRANSFERASE"/>
    <property type="match status" value="1"/>
</dbReference>
<keyword evidence="12" id="KW-1185">Reference proteome</keyword>
<dbReference type="GO" id="GO:0004595">
    <property type="term" value="F:pantetheine-phosphate adenylyltransferase activity"/>
    <property type="evidence" value="ECO:0007669"/>
    <property type="project" value="UniProtKB-UniRule"/>
</dbReference>
<keyword evidence="2 9" id="KW-0808">Transferase</keyword>
<dbReference type="GO" id="GO:0015937">
    <property type="term" value="P:coenzyme A biosynthetic process"/>
    <property type="evidence" value="ECO:0007669"/>
    <property type="project" value="UniProtKB-UniRule"/>
</dbReference>
<feature type="domain" description="Cytidyltransferase-like" evidence="10">
    <location>
        <begin position="5"/>
        <end position="138"/>
    </location>
</feature>
<dbReference type="InterPro" id="IPR014729">
    <property type="entry name" value="Rossmann-like_a/b/a_fold"/>
</dbReference>
<feature type="binding site" evidence="9">
    <location>
        <position position="17"/>
    </location>
    <ligand>
        <name>ATP</name>
        <dbReference type="ChEBI" id="CHEBI:30616"/>
    </ligand>
</feature>
<protein>
    <recommendedName>
        <fullName evidence="9">Phosphopantetheine adenylyltransferase</fullName>
        <ecNumber evidence="9">2.7.7.3</ecNumber>
    </recommendedName>
    <alternativeName>
        <fullName evidence="9">Dephospho-CoA pyrophosphorylase</fullName>
    </alternativeName>
    <alternativeName>
        <fullName evidence="9">Pantetheine-phosphate adenylyltransferase</fullName>
        <shortName evidence="9">PPAT</shortName>
    </alternativeName>
</protein>
<keyword evidence="5 9" id="KW-0067">ATP-binding</keyword>
<evidence type="ECO:0000313" key="12">
    <source>
        <dbReference type="Proteomes" id="UP000244523"/>
    </source>
</evidence>
<evidence type="ECO:0000313" key="11">
    <source>
        <dbReference type="EMBL" id="PUB19161.1"/>
    </source>
</evidence>
<feature type="binding site" evidence="9">
    <location>
        <begin position="93"/>
        <end position="95"/>
    </location>
    <ligand>
        <name>ATP</name>
        <dbReference type="ChEBI" id="CHEBI:30616"/>
    </ligand>
</feature>
<feature type="binding site" evidence="9">
    <location>
        <position position="78"/>
    </location>
    <ligand>
        <name>substrate</name>
    </ligand>
</feature>
<dbReference type="HAMAP" id="MF_00151">
    <property type="entry name" value="PPAT_bact"/>
    <property type="match status" value="1"/>
</dbReference>
<comment type="pathway">
    <text evidence="9">Cofactor biosynthesis; coenzyme A biosynthesis; CoA from (R)-pantothenate: step 4/5.</text>
</comment>
<comment type="cofactor">
    <cofactor evidence="9">
        <name>Mg(2+)</name>
        <dbReference type="ChEBI" id="CHEBI:18420"/>
    </cofactor>
</comment>
<organism evidence="11 12">
    <name type="scientific">Yoonia sediminilitoris</name>
    <dbReference type="NCBI Taxonomy" id="1286148"/>
    <lineage>
        <taxon>Bacteria</taxon>
        <taxon>Pseudomonadati</taxon>
        <taxon>Pseudomonadota</taxon>
        <taxon>Alphaproteobacteria</taxon>
        <taxon>Rhodobacterales</taxon>
        <taxon>Paracoccaceae</taxon>
        <taxon>Yoonia</taxon>
    </lineage>
</organism>
<feature type="binding site" evidence="9">
    <location>
        <position position="103"/>
    </location>
    <ligand>
        <name>ATP</name>
        <dbReference type="ChEBI" id="CHEBI:30616"/>
    </ligand>
</feature>
<keyword evidence="4 9" id="KW-0547">Nucleotide-binding</keyword>
<feature type="binding site" evidence="9">
    <location>
        <position position="92"/>
    </location>
    <ligand>
        <name>substrate</name>
    </ligand>
</feature>
<evidence type="ECO:0000259" key="10">
    <source>
        <dbReference type="Pfam" id="PF01467"/>
    </source>
</evidence>
<sequence length="164" mass="17978">MRTGLYPGTFDPVTLGHMDIIGRACSLVDKLVIGVAINRDKGPLFDLEERVAMVKSECAPLANATGCEITVHPFENLLINCAHDVGASVIIRGLRAVADFEYEYQMVGMNRALDDSIETVFLMAEAQYQSIASKLVKEIARLNGDVSKFVSPAVNESLVARYKR</sequence>
<dbReference type="Proteomes" id="UP000244523">
    <property type="component" value="Unassembled WGS sequence"/>
</dbReference>
<evidence type="ECO:0000256" key="2">
    <source>
        <dbReference type="ARBA" id="ARBA00022679"/>
    </source>
</evidence>
<name>A0A2T6KRH3_9RHOB</name>
<keyword evidence="7 9" id="KW-0173">Coenzyme A biosynthesis</keyword>
<evidence type="ECO:0000256" key="5">
    <source>
        <dbReference type="ARBA" id="ARBA00022840"/>
    </source>
</evidence>
<feature type="binding site" evidence="9">
    <location>
        <position position="9"/>
    </location>
    <ligand>
        <name>substrate</name>
    </ligand>
</feature>
<feature type="binding site" evidence="9">
    <location>
        <begin position="128"/>
        <end position="134"/>
    </location>
    <ligand>
        <name>ATP</name>
        <dbReference type="ChEBI" id="CHEBI:30616"/>
    </ligand>
</feature>
<evidence type="ECO:0000256" key="4">
    <source>
        <dbReference type="ARBA" id="ARBA00022741"/>
    </source>
</evidence>
<dbReference type="RefSeq" id="WP_108384825.1">
    <property type="nucleotide sequence ID" value="NZ_QBUD01000001.1"/>
</dbReference>
<evidence type="ECO:0000256" key="1">
    <source>
        <dbReference type="ARBA" id="ARBA00022490"/>
    </source>
</evidence>
<comment type="subunit">
    <text evidence="9">Homohexamer.</text>
</comment>
<evidence type="ECO:0000256" key="6">
    <source>
        <dbReference type="ARBA" id="ARBA00022842"/>
    </source>
</evidence>
<evidence type="ECO:0000256" key="3">
    <source>
        <dbReference type="ARBA" id="ARBA00022695"/>
    </source>
</evidence>
<evidence type="ECO:0000256" key="7">
    <source>
        <dbReference type="ARBA" id="ARBA00022993"/>
    </source>
</evidence>
<dbReference type="NCBIfam" id="TIGR01510">
    <property type="entry name" value="coaD_prev_kdtB"/>
    <property type="match status" value="1"/>
</dbReference>
<dbReference type="AlphaFoldDB" id="A0A2T6KRH3"/>
<feature type="binding site" evidence="9">
    <location>
        <position position="41"/>
    </location>
    <ligand>
        <name>substrate</name>
    </ligand>
</feature>
<dbReference type="PANTHER" id="PTHR21342">
    <property type="entry name" value="PHOSPHOPANTETHEINE ADENYLYLTRANSFERASE"/>
    <property type="match status" value="1"/>
</dbReference>
<evidence type="ECO:0000256" key="9">
    <source>
        <dbReference type="HAMAP-Rule" id="MF_00151"/>
    </source>
</evidence>
<accession>A0A2T6KRH3</accession>
<dbReference type="SUPFAM" id="SSF52374">
    <property type="entry name" value="Nucleotidylyl transferase"/>
    <property type="match status" value="1"/>
</dbReference>
<comment type="subcellular location">
    <subcellularLocation>
        <location evidence="9">Cytoplasm</location>
    </subcellularLocation>
</comment>
<keyword evidence="1 9" id="KW-0963">Cytoplasm</keyword>
<dbReference type="CDD" id="cd02163">
    <property type="entry name" value="PPAT"/>
    <property type="match status" value="1"/>
</dbReference>
<keyword evidence="6 9" id="KW-0460">Magnesium</keyword>
<dbReference type="InterPro" id="IPR001980">
    <property type="entry name" value="PPAT"/>
</dbReference>
<feature type="binding site" evidence="9">
    <location>
        <begin position="9"/>
        <end position="10"/>
    </location>
    <ligand>
        <name>ATP</name>
        <dbReference type="ChEBI" id="CHEBI:30616"/>
    </ligand>
</feature>
<comment type="catalytic activity">
    <reaction evidence="8 9">
        <text>(R)-4'-phosphopantetheine + ATP + H(+) = 3'-dephospho-CoA + diphosphate</text>
        <dbReference type="Rhea" id="RHEA:19801"/>
        <dbReference type="ChEBI" id="CHEBI:15378"/>
        <dbReference type="ChEBI" id="CHEBI:30616"/>
        <dbReference type="ChEBI" id="CHEBI:33019"/>
        <dbReference type="ChEBI" id="CHEBI:57328"/>
        <dbReference type="ChEBI" id="CHEBI:61723"/>
        <dbReference type="EC" id="2.7.7.3"/>
    </reaction>
</comment>
<feature type="site" description="Transition state stabilizer" evidence="9">
    <location>
        <position position="17"/>
    </location>
</feature>
<dbReference type="UniPathway" id="UPA00241">
    <property type="reaction ID" value="UER00355"/>
</dbReference>
<dbReference type="InterPro" id="IPR004821">
    <property type="entry name" value="Cyt_trans-like"/>
</dbReference>
<gene>
    <name evidence="9" type="primary">coaD</name>
    <name evidence="11" type="ORF">C8N45_101754</name>
</gene>
<evidence type="ECO:0000256" key="8">
    <source>
        <dbReference type="ARBA" id="ARBA00029346"/>
    </source>
</evidence>
<dbReference type="PRINTS" id="PR01020">
    <property type="entry name" value="LPSBIOSNTHSS"/>
</dbReference>
<comment type="function">
    <text evidence="9">Reversibly transfers an adenylyl group from ATP to 4'-phosphopantetheine, yielding dephospho-CoA (dPCoA) and pyrophosphate.</text>
</comment>
<comment type="similarity">
    <text evidence="9">Belongs to the bacterial CoaD family.</text>
</comment>
<keyword evidence="3 9" id="KW-0548">Nucleotidyltransferase</keyword>